<evidence type="ECO:0000313" key="3">
    <source>
        <dbReference type="EMBL" id="RCK79468.1"/>
    </source>
</evidence>
<protein>
    <recommendedName>
        <fullName evidence="5">Prepilin-type N-terminal cleavage/methylation domain-containing protein</fullName>
    </recommendedName>
</protein>
<name>A0A367ZMW4_9BACT</name>
<accession>A0A367ZMW4</accession>
<sequence length="488" mass="55138">MGKRRGVTLVEVMVGILLSGVVLGAGYQIWSATRRDVALASTRQMLASQVRRALDVMAKDFQAMKAGTLEVTPGADGESATIKFERFPLKNEGTSIGVDNTELVIYQYRKPRLTRTVRGQGERPLAWHLDSLELARGGRGAFEPGGINDIPPDQDGRNARMDILMTASSLVPGSKRIATFSAHVSVFMREEYYATANKSRFIAMSRLVATNPANLRDQDRDDSMLTMGLLDPEALARLSREQLNELYRKETEALAQTRQQIEELNSNISDIDTRTTGRLSWNPANWFSWPTEITDIQRDIQRHTTSAAVASDIKKLDEKIAQYEQDNLRDSFSRTVPGFQNLDRNSQQYKDLKEVYDLMVRDRTMRKAHEMAQRDLPADQRTAYRSLLEDFNPASLVRGQLPGNPPTTFNETEEQFQARRAKAQMIQDNKGKVDLSWMDSDEGADRVKIYTAAKDLKDLAETKKAYLESKETHETNLTNIRNAQNRAP</sequence>
<evidence type="ECO:0000313" key="4">
    <source>
        <dbReference type="Proteomes" id="UP000252355"/>
    </source>
</evidence>
<keyword evidence="2" id="KW-0472">Membrane</keyword>
<evidence type="ECO:0008006" key="5">
    <source>
        <dbReference type="Google" id="ProtNLM"/>
    </source>
</evidence>
<dbReference type="EMBL" id="QOQW01000012">
    <property type="protein sequence ID" value="RCK79468.1"/>
    <property type="molecule type" value="Genomic_DNA"/>
</dbReference>
<proteinExistence type="predicted"/>
<feature type="transmembrane region" description="Helical" evidence="2">
    <location>
        <begin position="12"/>
        <end position="30"/>
    </location>
</feature>
<gene>
    <name evidence="3" type="ORF">OZSIB_4222</name>
</gene>
<evidence type="ECO:0000256" key="1">
    <source>
        <dbReference type="SAM" id="Coils"/>
    </source>
</evidence>
<dbReference type="Pfam" id="PF07963">
    <property type="entry name" value="N_methyl"/>
    <property type="match status" value="1"/>
</dbReference>
<keyword evidence="2" id="KW-0812">Transmembrane</keyword>
<dbReference type="InterPro" id="IPR045584">
    <property type="entry name" value="Pilin-like"/>
</dbReference>
<dbReference type="NCBIfam" id="TIGR02532">
    <property type="entry name" value="IV_pilin_GFxxxE"/>
    <property type="match status" value="1"/>
</dbReference>
<dbReference type="Proteomes" id="UP000252355">
    <property type="component" value="Unassembled WGS sequence"/>
</dbReference>
<dbReference type="SUPFAM" id="SSF54523">
    <property type="entry name" value="Pili subunits"/>
    <property type="match status" value="1"/>
</dbReference>
<evidence type="ECO:0000256" key="2">
    <source>
        <dbReference type="SAM" id="Phobius"/>
    </source>
</evidence>
<keyword evidence="1" id="KW-0175">Coiled coil</keyword>
<comment type="caution">
    <text evidence="3">The sequence shown here is derived from an EMBL/GenBank/DDBJ whole genome shotgun (WGS) entry which is preliminary data.</text>
</comment>
<keyword evidence="2" id="KW-1133">Transmembrane helix</keyword>
<organism evidence="3 4">
    <name type="scientific">Candidatus Ozemobacter sibiricus</name>
    <dbReference type="NCBI Taxonomy" id="2268124"/>
    <lineage>
        <taxon>Bacteria</taxon>
        <taxon>Candidatus Ozemobacteria</taxon>
        <taxon>Candidatus Ozemobacterales</taxon>
        <taxon>Candidatus Ozemobacteraceae</taxon>
        <taxon>Candidatus Ozemobacter</taxon>
    </lineage>
</organism>
<reference evidence="3 4" key="1">
    <citation type="submission" date="2018-05" db="EMBL/GenBank/DDBJ databases">
        <title>A metagenomic window into the 2 km-deep terrestrial subsurface aquifer revealed taxonomically and functionally diverse microbial community comprising novel uncultured bacterial lineages.</title>
        <authorList>
            <person name="Kadnikov V.V."/>
            <person name="Mardanov A.V."/>
            <person name="Beletsky A.V."/>
            <person name="Banks D."/>
            <person name="Pimenov N.V."/>
            <person name="Frank Y.A."/>
            <person name="Karnachuk O.V."/>
            <person name="Ravin N.V."/>
        </authorList>
    </citation>
    <scope>NUCLEOTIDE SEQUENCE [LARGE SCALE GENOMIC DNA]</scope>
    <source>
        <strain evidence="3">BY5</strain>
    </source>
</reference>
<dbReference type="InterPro" id="IPR012902">
    <property type="entry name" value="N_methyl_site"/>
</dbReference>
<dbReference type="AlphaFoldDB" id="A0A367ZMW4"/>
<feature type="coiled-coil region" evidence="1">
    <location>
        <begin position="240"/>
        <end position="274"/>
    </location>
</feature>